<dbReference type="Proteomes" id="UP000252345">
    <property type="component" value="Unassembled WGS sequence"/>
</dbReference>
<reference evidence="2 3" key="1">
    <citation type="submission" date="2017-10" db="EMBL/GenBank/DDBJ databases">
        <title>Bifidobacterium xylocopum sp. nov. and Bifidobacterium aemilianum sp. nov., from the carpenter bee (Xylocopa violacea) digestive tract.</title>
        <authorList>
            <person name="Alberoni D."/>
            <person name="Baffoni L."/>
            <person name="Di Gioia D."/>
            <person name="Gaggia F."/>
            <person name="Biavati B."/>
        </authorList>
    </citation>
    <scope>NUCLEOTIDE SEQUENCE [LARGE SCALE GENOMIC DNA]</scope>
    <source>
        <strain evidence="2 3">XV2</strain>
    </source>
</reference>
<feature type="transmembrane region" description="Helical" evidence="1">
    <location>
        <begin position="345"/>
        <end position="364"/>
    </location>
</feature>
<organism evidence="2 3">
    <name type="scientific">Bifidobacterium xylocopae</name>
    <dbReference type="NCBI Taxonomy" id="2493119"/>
    <lineage>
        <taxon>Bacteria</taxon>
        <taxon>Bacillati</taxon>
        <taxon>Actinomycetota</taxon>
        <taxon>Actinomycetes</taxon>
        <taxon>Bifidobacteriales</taxon>
        <taxon>Bifidobacteriaceae</taxon>
        <taxon>Bifidobacterium</taxon>
    </lineage>
</organism>
<feature type="transmembrane region" description="Helical" evidence="1">
    <location>
        <begin position="447"/>
        <end position="467"/>
    </location>
</feature>
<evidence type="ECO:0000313" key="3">
    <source>
        <dbReference type="Proteomes" id="UP000252345"/>
    </source>
</evidence>
<evidence type="ECO:0000256" key="1">
    <source>
        <dbReference type="SAM" id="Phobius"/>
    </source>
</evidence>
<sequence>MRNGVSAGSVTNARKTAVAGDCKVRPGMGLKSWLDRIRAFTPLLMAVCSLLAGCFFIATTKPGHTPDVWSHVYRISGMTNGDWLAKPVGSRSFLHNTTGNVGGDVDRAWLDYSWQVFDGYDSSIALPDSISPSDQGKATVALPYNNTATNSPVAYLPQLLVFGFGKLAGLSANATFYAAEVAMLLVFTLCLLMSLSVLPRWRIAMGLLLLVPVLAFHMRTAFTISADSMTQAIAPLFLCLVFSSLIQPPTKRRCASTAAVGLLLAMCKFIYAPLVALLLLLPLARKAGRTAPENGGRDRFVPAVSIAGVGASAAWLLAWMKLNGWYATAPMFVSYDAMLAKKHDLLTRPATIAAVLRSIAWSISHGQTNNSSQGGSRALITVWLGLTLLFALLLLATAVRTLGRSELLFCWSSYLLNLLIILLTYLALWLQYTGSGAVGVLGMQLRYFLPLVAGWGLCALTCMQALWDRWRTTGQMPPFSPSHH</sequence>
<keyword evidence="1" id="KW-1133">Transmembrane helix</keyword>
<evidence type="ECO:0000313" key="2">
    <source>
        <dbReference type="EMBL" id="RBP99099.1"/>
    </source>
</evidence>
<feature type="transmembrane region" description="Helical" evidence="1">
    <location>
        <begin position="228"/>
        <end position="246"/>
    </location>
</feature>
<proteinExistence type="predicted"/>
<accession>A0A366KC05</accession>
<name>A0A366KC05_9BIFI</name>
<feature type="transmembrane region" description="Helical" evidence="1">
    <location>
        <begin position="174"/>
        <end position="196"/>
    </location>
</feature>
<feature type="transmembrane region" description="Helical" evidence="1">
    <location>
        <begin position="258"/>
        <end position="280"/>
    </location>
</feature>
<dbReference type="AlphaFoldDB" id="A0A366KC05"/>
<keyword evidence="1" id="KW-0472">Membrane</keyword>
<dbReference type="Pfam" id="PF09913">
    <property type="entry name" value="DUF2142"/>
    <property type="match status" value="1"/>
</dbReference>
<keyword evidence="3" id="KW-1185">Reference proteome</keyword>
<feature type="transmembrane region" description="Helical" evidence="1">
    <location>
        <begin position="203"/>
        <end position="222"/>
    </location>
</feature>
<feature type="transmembrane region" description="Helical" evidence="1">
    <location>
        <begin position="408"/>
        <end position="427"/>
    </location>
</feature>
<keyword evidence="1" id="KW-0812">Transmembrane</keyword>
<dbReference type="EMBL" id="PDCH01000010">
    <property type="protein sequence ID" value="RBP99099.1"/>
    <property type="molecule type" value="Genomic_DNA"/>
</dbReference>
<feature type="transmembrane region" description="Helical" evidence="1">
    <location>
        <begin position="376"/>
        <end position="396"/>
    </location>
</feature>
<feature type="transmembrane region" description="Helical" evidence="1">
    <location>
        <begin position="39"/>
        <end position="58"/>
    </location>
</feature>
<protein>
    <recommendedName>
        <fullName evidence="4">DUF2142 domain-containing protein</fullName>
    </recommendedName>
</protein>
<evidence type="ECO:0008006" key="4">
    <source>
        <dbReference type="Google" id="ProtNLM"/>
    </source>
</evidence>
<feature type="transmembrane region" description="Helical" evidence="1">
    <location>
        <begin position="300"/>
        <end position="324"/>
    </location>
</feature>
<gene>
    <name evidence="2" type="ORF">CRD59_05465</name>
</gene>
<comment type="caution">
    <text evidence="2">The sequence shown here is derived from an EMBL/GenBank/DDBJ whole genome shotgun (WGS) entry which is preliminary data.</text>
</comment>
<dbReference type="InterPro" id="IPR018674">
    <property type="entry name" value="DUF2142_membrane"/>
</dbReference>